<dbReference type="EMBL" id="BOMN01000013">
    <property type="protein sequence ID" value="GIE18137.1"/>
    <property type="molecule type" value="Genomic_DNA"/>
</dbReference>
<evidence type="ECO:0000313" key="2">
    <source>
        <dbReference type="EMBL" id="GIE18137.1"/>
    </source>
</evidence>
<gene>
    <name evidence="2" type="ORF">Ahu01nite_012390</name>
</gene>
<feature type="region of interest" description="Disordered" evidence="1">
    <location>
        <begin position="366"/>
        <end position="408"/>
    </location>
</feature>
<dbReference type="Gene3D" id="3.40.50.150">
    <property type="entry name" value="Vaccinia Virus protein VP39"/>
    <property type="match status" value="1"/>
</dbReference>
<sequence>METAGVRFVGDEMLVWSDLDGAHGPGPARGAVLAPFLAAARGRTLVAGPHAAELLDALPEVTVLVRGVKDAELLAGREGRTVLCGSPATLSAEGTFDTIIALAGLEVLDTAETDGLTWAEILAMLKNVLEPGGVLVVGVENPLGVHRLAAPRSRRTDAEWTPVPDETRPVNPDALRAAAGAVGRVYSVYPGLEAPELILDGNDRSGVAESALARAFTGTDDMTADPVELAIESLRCGVGPVLAPGWIVVAARDEESLPDIKVGPQRAVSGPTLERCLVHAAARQDLPVLRALLADWQSGENAGVPADQIISGLGGALSPLVEPGDPGQALRALAVRLLRGGFPHPWPAVTGVDDLTRTLAGMAGRDIDPASGAGSAPGDIDPASGAGFAPGDTYPASGAGSLPGGLDAPEPRRLPFAELVAYRERLTRELSEVRAQAAFFETELTAREADLRGAQRMVELLSGKGPARAGQAFVGGVRAARRVLRRRG</sequence>
<evidence type="ECO:0008006" key="4">
    <source>
        <dbReference type="Google" id="ProtNLM"/>
    </source>
</evidence>
<keyword evidence="3" id="KW-1185">Reference proteome</keyword>
<name>A0ABQ3ZHW5_9ACTN</name>
<dbReference type="SUPFAM" id="SSF53335">
    <property type="entry name" value="S-adenosyl-L-methionine-dependent methyltransferases"/>
    <property type="match status" value="1"/>
</dbReference>
<accession>A0ABQ3ZHW5</accession>
<evidence type="ECO:0000313" key="3">
    <source>
        <dbReference type="Proteomes" id="UP000603200"/>
    </source>
</evidence>
<dbReference type="Proteomes" id="UP000603200">
    <property type="component" value="Unassembled WGS sequence"/>
</dbReference>
<organism evidence="2 3">
    <name type="scientific">Winogradskya humida</name>
    <dbReference type="NCBI Taxonomy" id="113566"/>
    <lineage>
        <taxon>Bacteria</taxon>
        <taxon>Bacillati</taxon>
        <taxon>Actinomycetota</taxon>
        <taxon>Actinomycetes</taxon>
        <taxon>Micromonosporales</taxon>
        <taxon>Micromonosporaceae</taxon>
        <taxon>Winogradskya</taxon>
    </lineage>
</organism>
<comment type="caution">
    <text evidence="2">The sequence shown here is derived from an EMBL/GenBank/DDBJ whole genome shotgun (WGS) entry which is preliminary data.</text>
</comment>
<proteinExistence type="predicted"/>
<reference evidence="2 3" key="1">
    <citation type="submission" date="2021-01" db="EMBL/GenBank/DDBJ databases">
        <title>Whole genome shotgun sequence of Actinoplanes humidus NBRC 14915.</title>
        <authorList>
            <person name="Komaki H."/>
            <person name="Tamura T."/>
        </authorList>
    </citation>
    <scope>NUCLEOTIDE SEQUENCE [LARGE SCALE GENOMIC DNA]</scope>
    <source>
        <strain evidence="2 3">NBRC 14915</strain>
    </source>
</reference>
<protein>
    <recommendedName>
        <fullName evidence="4">Methyltransferase family protein</fullName>
    </recommendedName>
</protein>
<dbReference type="RefSeq" id="WP_203835386.1">
    <property type="nucleotide sequence ID" value="NZ_BAAATV010000004.1"/>
</dbReference>
<evidence type="ECO:0000256" key="1">
    <source>
        <dbReference type="SAM" id="MobiDB-lite"/>
    </source>
</evidence>
<dbReference type="InterPro" id="IPR029063">
    <property type="entry name" value="SAM-dependent_MTases_sf"/>
</dbReference>